<name>A0A9P8Q3L9_WICPI</name>
<dbReference type="OrthoDB" id="1076608at2759"/>
<accession>A0A9P8Q3L9</accession>
<reference evidence="1" key="1">
    <citation type="journal article" date="2021" name="Open Biol.">
        <title>Shared evolutionary footprints suggest mitochondrial oxidative damage underlies multiple complex I losses in fungi.</title>
        <authorList>
            <person name="Schikora-Tamarit M.A."/>
            <person name="Marcet-Houben M."/>
            <person name="Nosek J."/>
            <person name="Gabaldon T."/>
        </authorList>
    </citation>
    <scope>NUCLEOTIDE SEQUENCE</scope>
    <source>
        <strain evidence="1">CBS2887</strain>
    </source>
</reference>
<feature type="non-terminal residue" evidence="1">
    <location>
        <position position="1"/>
    </location>
</feature>
<feature type="non-terminal residue" evidence="1">
    <location>
        <position position="72"/>
    </location>
</feature>
<comment type="caution">
    <text evidence="1">The sequence shown here is derived from an EMBL/GenBank/DDBJ whole genome shotgun (WGS) entry which is preliminary data.</text>
</comment>
<evidence type="ECO:0000313" key="2">
    <source>
        <dbReference type="Proteomes" id="UP000774326"/>
    </source>
</evidence>
<evidence type="ECO:0000313" key="1">
    <source>
        <dbReference type="EMBL" id="KAH3682154.1"/>
    </source>
</evidence>
<dbReference type="AlphaFoldDB" id="A0A9P8Q3L9"/>
<keyword evidence="2" id="KW-1185">Reference proteome</keyword>
<dbReference type="Proteomes" id="UP000774326">
    <property type="component" value="Unassembled WGS sequence"/>
</dbReference>
<sequence length="72" mass="8301">PTYKDTWIPFIGKKKDLLTTGVDEVGDYNEKINKEQLNYPDGYEKTGSVFIEFASHLELQRAYQGVPYAKEL</sequence>
<dbReference type="EMBL" id="JAEUBG010003906">
    <property type="protein sequence ID" value="KAH3682154.1"/>
    <property type="molecule type" value="Genomic_DNA"/>
</dbReference>
<proteinExistence type="predicted"/>
<organism evidence="1 2">
    <name type="scientific">Wickerhamomyces pijperi</name>
    <name type="common">Yeast</name>
    <name type="synonym">Pichia pijperi</name>
    <dbReference type="NCBI Taxonomy" id="599730"/>
    <lineage>
        <taxon>Eukaryota</taxon>
        <taxon>Fungi</taxon>
        <taxon>Dikarya</taxon>
        <taxon>Ascomycota</taxon>
        <taxon>Saccharomycotina</taxon>
        <taxon>Saccharomycetes</taxon>
        <taxon>Phaffomycetales</taxon>
        <taxon>Wickerhamomycetaceae</taxon>
        <taxon>Wickerhamomyces</taxon>
    </lineage>
</organism>
<gene>
    <name evidence="1" type="ORF">WICPIJ_006880</name>
</gene>
<reference evidence="1" key="2">
    <citation type="submission" date="2021-01" db="EMBL/GenBank/DDBJ databases">
        <authorList>
            <person name="Schikora-Tamarit M.A."/>
        </authorList>
    </citation>
    <scope>NUCLEOTIDE SEQUENCE</scope>
    <source>
        <strain evidence="1">CBS2887</strain>
    </source>
</reference>
<protein>
    <submittedName>
        <fullName evidence="1">Uncharacterized protein</fullName>
    </submittedName>
</protein>